<dbReference type="InterPro" id="IPR029055">
    <property type="entry name" value="Ntn_hydrolases_N"/>
</dbReference>
<organism evidence="2 3">
    <name type="scientific">Thauera chlorobenzoica</name>
    <dbReference type="NCBI Taxonomy" id="96773"/>
    <lineage>
        <taxon>Bacteria</taxon>
        <taxon>Pseudomonadati</taxon>
        <taxon>Pseudomonadota</taxon>
        <taxon>Betaproteobacteria</taxon>
        <taxon>Rhodocyclales</taxon>
        <taxon>Zoogloeaceae</taxon>
        <taxon>Thauera</taxon>
    </lineage>
</organism>
<reference evidence="2 3" key="1">
    <citation type="submission" date="2016-12" db="EMBL/GenBank/DDBJ databases">
        <title>Complete genome sequence of Thauera chlorobenzoica, a Betaproteobacterium degrading haloaromatics anaerobically to CO2 and halides.</title>
        <authorList>
            <person name="Goris T."/>
            <person name="Mergelsberg M."/>
            <person name="Boll M."/>
        </authorList>
    </citation>
    <scope>NUCLEOTIDE SEQUENCE [LARGE SCALE GENOMIC DNA]</scope>
    <source>
        <strain evidence="2 3">3CB1</strain>
    </source>
</reference>
<evidence type="ECO:0000313" key="3">
    <source>
        <dbReference type="Proteomes" id="UP000185739"/>
    </source>
</evidence>
<dbReference type="AlphaFoldDB" id="A0A1H5WZE2"/>
<keyword evidence="1 2" id="KW-0315">Glutamine amidotransferase</keyword>
<dbReference type="Pfam" id="PF13230">
    <property type="entry name" value="GATase_4"/>
    <property type="match status" value="1"/>
</dbReference>
<dbReference type="PANTHER" id="PTHR42824:SF1">
    <property type="entry name" value="GLUTAMINE AMIDOTRANSFERASE YAFJ-RELATED"/>
    <property type="match status" value="1"/>
</dbReference>
<dbReference type="STRING" id="96773.Tchl_0134"/>
<proteinExistence type="predicted"/>
<dbReference type="EMBL" id="CP018839">
    <property type="protein sequence ID" value="APR03010.1"/>
    <property type="molecule type" value="Genomic_DNA"/>
</dbReference>
<protein>
    <submittedName>
        <fullName evidence="2">Glutamine amidotransferase, class-II</fullName>
    </submittedName>
</protein>
<sequence>MCQLLGMNCNVPTDICFSFAGFRARGGLTDHHRDGWGIAFFEGAGVRVFLDPAPSAASPVAELVKHYPIRSLNVIAHIRKATQGGIRLENTHPFQRELWGRYWVFAHNGNLKEFAPALGGRFLPVGTTDSERAFCYLLDHLAARFPQGAPAPAALHAALRELALEIGRRGEFNFLLSDGDWLFAHCSSRLCYILRKAPFAVAHLADEDLTVDFNQLTTPDDRVAVIATTPLTDNEAWTQIPPGNLFAFHDGLPVGLGETRTVAQDFPRRLPDNGRAPDAE</sequence>
<evidence type="ECO:0000313" key="2">
    <source>
        <dbReference type="EMBL" id="APR03010.1"/>
    </source>
</evidence>
<keyword evidence="2" id="KW-0808">Transferase</keyword>
<dbReference type="Proteomes" id="UP000185739">
    <property type="component" value="Chromosome"/>
</dbReference>
<evidence type="ECO:0000256" key="1">
    <source>
        <dbReference type="ARBA" id="ARBA00022962"/>
    </source>
</evidence>
<dbReference type="PANTHER" id="PTHR42824">
    <property type="entry name" value="GLUTAMINE AMIDOTRANSFERASE"/>
    <property type="match status" value="1"/>
</dbReference>
<name>A0A1H5WZE2_9RHOO</name>
<dbReference type="OrthoDB" id="321954at2"/>
<dbReference type="CDD" id="cd01908">
    <property type="entry name" value="YafJ"/>
    <property type="match status" value="1"/>
</dbReference>
<dbReference type="SUPFAM" id="SSF56235">
    <property type="entry name" value="N-terminal nucleophile aminohydrolases (Ntn hydrolases)"/>
    <property type="match status" value="1"/>
</dbReference>
<dbReference type="PROSITE" id="PS51278">
    <property type="entry name" value="GATASE_TYPE_2"/>
    <property type="match status" value="1"/>
</dbReference>
<gene>
    <name evidence="2" type="ORF">Tchl_0134</name>
</gene>
<dbReference type="InterPro" id="IPR017932">
    <property type="entry name" value="GATase_2_dom"/>
</dbReference>
<dbReference type="KEGG" id="tcl:Tchl_0134"/>
<dbReference type="RefSeq" id="WP_075146699.1">
    <property type="nucleotide sequence ID" value="NZ_CP018839.1"/>
</dbReference>
<keyword evidence="3" id="KW-1185">Reference proteome</keyword>
<accession>A0A1H5WZE2</accession>
<dbReference type="InterPro" id="IPR026869">
    <property type="entry name" value="EgtC-like"/>
</dbReference>
<dbReference type="GO" id="GO:0016740">
    <property type="term" value="F:transferase activity"/>
    <property type="evidence" value="ECO:0007669"/>
    <property type="project" value="UniProtKB-KW"/>
</dbReference>
<dbReference type="Gene3D" id="3.60.20.10">
    <property type="entry name" value="Glutamine Phosphoribosylpyrophosphate, subunit 1, domain 1"/>
    <property type="match status" value="1"/>
</dbReference>